<keyword evidence="3" id="KW-1185">Reference proteome</keyword>
<gene>
    <name evidence="2" type="ORF">Lupro_09110</name>
</gene>
<dbReference type="Proteomes" id="UP000059672">
    <property type="component" value="Chromosome"/>
</dbReference>
<dbReference type="OrthoDB" id="1450227at2"/>
<evidence type="ECO:0000313" key="3">
    <source>
        <dbReference type="Proteomes" id="UP000059672"/>
    </source>
</evidence>
<accession>A0A120IEE2</accession>
<feature type="compositionally biased region" description="Low complexity" evidence="1">
    <location>
        <begin position="96"/>
        <end position="105"/>
    </location>
</feature>
<name>A0A120IEE2_9FLAO</name>
<protein>
    <submittedName>
        <fullName evidence="2">Uncharacterized protein</fullName>
    </submittedName>
</protein>
<dbReference type="RefSeq" id="WP_068209074.1">
    <property type="nucleotide sequence ID" value="NZ_CP013355.1"/>
</dbReference>
<evidence type="ECO:0000256" key="1">
    <source>
        <dbReference type="SAM" id="MobiDB-lite"/>
    </source>
</evidence>
<organism evidence="2 3">
    <name type="scientific">Lutibacter profundi</name>
    <dbReference type="NCBI Taxonomy" id="1622118"/>
    <lineage>
        <taxon>Bacteria</taxon>
        <taxon>Pseudomonadati</taxon>
        <taxon>Bacteroidota</taxon>
        <taxon>Flavobacteriia</taxon>
        <taxon>Flavobacteriales</taxon>
        <taxon>Flavobacteriaceae</taxon>
        <taxon>Lutibacter</taxon>
    </lineage>
</organism>
<reference evidence="3" key="1">
    <citation type="submission" date="2015-12" db="EMBL/GenBank/DDBJ databases">
        <title>Complete genome sequence of Lutibacter profundus strain LP1.</title>
        <authorList>
            <person name="Wissuwa J."/>
            <person name="Le Moine Bauer S."/>
            <person name="Stokke R."/>
            <person name="Dahle H."/>
            <person name="Steen I.H."/>
        </authorList>
    </citation>
    <scope>NUCLEOTIDE SEQUENCE [LARGE SCALE GENOMIC DNA]</scope>
    <source>
        <strain evidence="3">LP1</strain>
    </source>
</reference>
<dbReference type="KEGG" id="lut:Lupro_09110"/>
<proteinExistence type="predicted"/>
<dbReference type="EMBL" id="CP013355">
    <property type="protein sequence ID" value="AMC11410.1"/>
    <property type="molecule type" value="Genomic_DNA"/>
</dbReference>
<dbReference type="AlphaFoldDB" id="A0A120IEE2"/>
<sequence>MNESDIQNDIKFYPLDINTIDSDALFSNKTAMINGVAVTVPDCTTIYYLPCNGIQNADGHAGTTNCDGSTTILDFSNCGTGYDDDASSYGGGGIGAPNPTDNSSTSGGGTGSTTNTSNNNELIEGAIGIIRYNTTAASALKNNLLLTSNQIAWIGDSKNNTEVTLIFNFLEKNKIGEDYTSEAKNFAKLAVEAYDNGGDVDWVDMIINNLSPKADCVYQKLKSNSTGFKNAIKKFDGEFPVSHLNFIMEDLGNTRAQTQAPDNYINTTSADYIITIALNNNSNIHGVKYRPNLMTAKTIVHEVIHAEMYRKLLSLANQGHLSFTGWTIQQQKDYMISIKNNFPGIYDYYRRYKNWQHQQMATHYRQTIANILKEFDNSLNTDQFYMDLAWEGLDKTSIVGWQDGVSENDKIRILKVISDYININKNENCQ</sequence>
<feature type="region of interest" description="Disordered" evidence="1">
    <location>
        <begin position="89"/>
        <end position="117"/>
    </location>
</feature>
<evidence type="ECO:0000313" key="2">
    <source>
        <dbReference type="EMBL" id="AMC11410.1"/>
    </source>
</evidence>
<dbReference type="STRING" id="1622118.Lupro_09110"/>
<reference evidence="2 3" key="2">
    <citation type="journal article" date="2016" name="Int. J. Syst. Evol. Microbiol.">
        <title>Lutibacter profundi sp. nov., isolated from a deep-sea hydrothermal system on the Arctic Mid-Ocean Ridge and emended description of the genus Lutibacter.</title>
        <authorList>
            <person name="Le Moine Bauer S."/>
            <person name="Roalkvam I."/>
            <person name="Steen I.H."/>
            <person name="Dahle H."/>
        </authorList>
    </citation>
    <scope>NUCLEOTIDE SEQUENCE [LARGE SCALE GENOMIC DNA]</scope>
    <source>
        <strain evidence="2 3">LP1</strain>
    </source>
</reference>